<evidence type="ECO:0000313" key="7">
    <source>
        <dbReference type="Proteomes" id="UP000838749"/>
    </source>
</evidence>
<dbReference type="InterPro" id="IPR001624">
    <property type="entry name" value="FliE"/>
</dbReference>
<dbReference type="PANTHER" id="PTHR34653">
    <property type="match status" value="1"/>
</dbReference>
<reference evidence="6" key="1">
    <citation type="submission" date="2021-12" db="EMBL/GenBank/DDBJ databases">
        <authorList>
            <person name="Criscuolo A."/>
        </authorList>
    </citation>
    <scope>NUCLEOTIDE SEQUENCE</scope>
    <source>
        <strain evidence="6">CIP111894</strain>
    </source>
</reference>
<comment type="similarity">
    <text evidence="2 4">Belongs to the FliE family.</text>
</comment>
<comment type="caution">
    <text evidence="6">The sequence shown here is derived from an EMBL/GenBank/DDBJ whole genome shotgun (WGS) entry which is preliminary data.</text>
</comment>
<evidence type="ECO:0000313" key="6">
    <source>
        <dbReference type="EMBL" id="CAH1056146.1"/>
    </source>
</evidence>
<name>A0ABN8FLN0_9BACL</name>
<comment type="subcellular location">
    <subcellularLocation>
        <location evidence="1 4">Bacterial flagellum basal body</location>
    </subcellularLocation>
</comment>
<evidence type="ECO:0000256" key="5">
    <source>
        <dbReference type="NCBIfam" id="TIGR00205"/>
    </source>
</evidence>
<accession>A0ABN8FLN0</accession>
<keyword evidence="7" id="KW-1185">Reference proteome</keyword>
<dbReference type="Pfam" id="PF02049">
    <property type="entry name" value="FliE"/>
    <property type="match status" value="1"/>
</dbReference>
<protein>
    <recommendedName>
        <fullName evidence="4 5">Flagellar hook-basal body complex protein FliE</fullName>
    </recommendedName>
</protein>
<dbReference type="PRINTS" id="PR01006">
    <property type="entry name" value="FLGHOOKFLIE"/>
</dbReference>
<sequence length="113" mass="12447">MLSKLLGGKQLIQNITNGVQAVQQLAMKPTSTEVSSTPANAMESFGSYLENALTKVADQEQQAKDMSNKFVLGEVNIDEVMISSQQALLSLQLTTQVRNKVIEAYQEIMRTQI</sequence>
<evidence type="ECO:0000256" key="2">
    <source>
        <dbReference type="ARBA" id="ARBA00009272"/>
    </source>
</evidence>
<dbReference type="EMBL" id="CAKMAB010000010">
    <property type="protein sequence ID" value="CAH1056146.1"/>
    <property type="molecule type" value="Genomic_DNA"/>
</dbReference>
<evidence type="ECO:0000256" key="4">
    <source>
        <dbReference type="HAMAP-Rule" id="MF_00724"/>
    </source>
</evidence>
<dbReference type="NCBIfam" id="TIGR00205">
    <property type="entry name" value="fliE"/>
    <property type="match status" value="1"/>
</dbReference>
<keyword evidence="6" id="KW-0969">Cilium</keyword>
<proteinExistence type="inferred from homology"/>
<evidence type="ECO:0000256" key="1">
    <source>
        <dbReference type="ARBA" id="ARBA00004117"/>
    </source>
</evidence>
<keyword evidence="3 4" id="KW-0975">Bacterial flagellum</keyword>
<dbReference type="HAMAP" id="MF_00724">
    <property type="entry name" value="FliE"/>
    <property type="match status" value="1"/>
</dbReference>
<dbReference type="PANTHER" id="PTHR34653:SF1">
    <property type="entry name" value="FLAGELLAR HOOK-BASAL BODY COMPLEX PROTEIN FLIE"/>
    <property type="match status" value="1"/>
</dbReference>
<keyword evidence="6" id="KW-0966">Cell projection</keyword>
<dbReference type="Proteomes" id="UP000838749">
    <property type="component" value="Unassembled WGS sequence"/>
</dbReference>
<gene>
    <name evidence="4 6" type="primary">fliE</name>
    <name evidence="6" type="ORF">PAECIP111894_02299</name>
</gene>
<organism evidence="6 7">
    <name type="scientific">Paenibacillus pseudetheri</name>
    <dbReference type="NCBI Taxonomy" id="2897682"/>
    <lineage>
        <taxon>Bacteria</taxon>
        <taxon>Bacillati</taxon>
        <taxon>Bacillota</taxon>
        <taxon>Bacilli</taxon>
        <taxon>Bacillales</taxon>
        <taxon>Paenibacillaceae</taxon>
        <taxon>Paenibacillus</taxon>
    </lineage>
</organism>
<keyword evidence="6" id="KW-0282">Flagellum</keyword>
<evidence type="ECO:0000256" key="3">
    <source>
        <dbReference type="ARBA" id="ARBA00023143"/>
    </source>
</evidence>